<gene>
    <name evidence="12" type="primary">aroB</name>
    <name evidence="12" type="ORF">DXC78_01795</name>
</gene>
<dbReference type="EC" id="4.2.3.4" evidence="9"/>
<comment type="cofactor">
    <cofactor evidence="1">
        <name>NAD(+)</name>
        <dbReference type="ChEBI" id="CHEBI:57540"/>
    </cofactor>
</comment>
<keyword evidence="8" id="KW-0170">Cobalt</keyword>
<evidence type="ECO:0000256" key="4">
    <source>
        <dbReference type="ARBA" id="ARBA00022741"/>
    </source>
</evidence>
<organism evidence="12 13">
    <name type="scientific">Faecalicoccus pleomorphus</name>
    <dbReference type="NCBI Taxonomy" id="1323"/>
    <lineage>
        <taxon>Bacteria</taxon>
        <taxon>Bacillati</taxon>
        <taxon>Bacillota</taxon>
        <taxon>Erysipelotrichia</taxon>
        <taxon>Erysipelotrichales</taxon>
        <taxon>Erysipelotrichaceae</taxon>
        <taxon>Faecalicoccus</taxon>
    </lineage>
</organism>
<evidence type="ECO:0000256" key="2">
    <source>
        <dbReference type="ARBA" id="ARBA00001941"/>
    </source>
</evidence>
<keyword evidence="4" id="KW-0547">Nucleotide-binding</keyword>
<keyword evidence="3" id="KW-0479">Metal-binding</keyword>
<evidence type="ECO:0000313" key="12">
    <source>
        <dbReference type="EMBL" id="RGD77832.1"/>
    </source>
</evidence>
<dbReference type="Gene3D" id="1.20.1090.10">
    <property type="entry name" value="Dehydroquinate synthase-like - alpha domain"/>
    <property type="match status" value="1"/>
</dbReference>
<dbReference type="Gene3D" id="3.40.50.1970">
    <property type="match status" value="1"/>
</dbReference>
<keyword evidence="5" id="KW-0862">Zinc</keyword>
<evidence type="ECO:0000259" key="11">
    <source>
        <dbReference type="Pfam" id="PF24621"/>
    </source>
</evidence>
<dbReference type="CDD" id="cd08195">
    <property type="entry name" value="DHQS"/>
    <property type="match status" value="1"/>
</dbReference>
<dbReference type="InterPro" id="IPR016037">
    <property type="entry name" value="DHQ_synth_AroB"/>
</dbReference>
<dbReference type="GO" id="GO:0009423">
    <property type="term" value="P:chorismate biosynthetic process"/>
    <property type="evidence" value="ECO:0007669"/>
    <property type="project" value="UniProtKB-UniRule"/>
</dbReference>
<dbReference type="AlphaFoldDB" id="A0A3E3E763"/>
<dbReference type="GO" id="GO:0046872">
    <property type="term" value="F:metal ion binding"/>
    <property type="evidence" value="ECO:0007669"/>
    <property type="project" value="UniProtKB-KW"/>
</dbReference>
<dbReference type="PANTHER" id="PTHR43622:SF1">
    <property type="entry name" value="3-DEHYDROQUINATE SYNTHASE"/>
    <property type="match status" value="1"/>
</dbReference>
<protein>
    <recommendedName>
        <fullName evidence="9">3-dehydroquinate synthase</fullName>
        <ecNumber evidence="9">4.2.3.4</ecNumber>
    </recommendedName>
</protein>
<evidence type="ECO:0000256" key="7">
    <source>
        <dbReference type="ARBA" id="ARBA00023239"/>
    </source>
</evidence>
<comment type="caution">
    <text evidence="12">The sequence shown here is derived from an EMBL/GenBank/DDBJ whole genome shotgun (WGS) entry which is preliminary data.</text>
</comment>
<keyword evidence="7 12" id="KW-0456">Lyase</keyword>
<dbReference type="InterPro" id="IPR050071">
    <property type="entry name" value="Dehydroquinate_synthase"/>
</dbReference>
<evidence type="ECO:0000313" key="13">
    <source>
        <dbReference type="Proteomes" id="UP000260721"/>
    </source>
</evidence>
<evidence type="ECO:0000256" key="9">
    <source>
        <dbReference type="NCBIfam" id="TIGR01357"/>
    </source>
</evidence>
<dbReference type="InterPro" id="IPR030960">
    <property type="entry name" value="DHQS/DOIS_N"/>
</dbReference>
<dbReference type="NCBIfam" id="TIGR01357">
    <property type="entry name" value="aroB"/>
    <property type="match status" value="1"/>
</dbReference>
<dbReference type="InterPro" id="IPR030963">
    <property type="entry name" value="DHQ_synth_fam"/>
</dbReference>
<dbReference type="SUPFAM" id="SSF56796">
    <property type="entry name" value="Dehydroquinate synthase-like"/>
    <property type="match status" value="1"/>
</dbReference>
<dbReference type="PANTHER" id="PTHR43622">
    <property type="entry name" value="3-DEHYDROQUINATE SYNTHASE"/>
    <property type="match status" value="1"/>
</dbReference>
<dbReference type="Pfam" id="PF01761">
    <property type="entry name" value="DHQ_synthase"/>
    <property type="match status" value="1"/>
</dbReference>
<proteinExistence type="predicted"/>
<evidence type="ECO:0000256" key="3">
    <source>
        <dbReference type="ARBA" id="ARBA00022723"/>
    </source>
</evidence>
<dbReference type="RefSeq" id="WP_117445441.1">
    <property type="nucleotide sequence ID" value="NZ_CAMNNH010000009.1"/>
</dbReference>
<dbReference type="InterPro" id="IPR056179">
    <property type="entry name" value="DHQS_C"/>
</dbReference>
<evidence type="ECO:0000256" key="6">
    <source>
        <dbReference type="ARBA" id="ARBA00023027"/>
    </source>
</evidence>
<dbReference type="GO" id="GO:0003856">
    <property type="term" value="F:3-dehydroquinate synthase activity"/>
    <property type="evidence" value="ECO:0007669"/>
    <property type="project" value="UniProtKB-UniRule"/>
</dbReference>
<dbReference type="GO" id="GO:0005737">
    <property type="term" value="C:cytoplasm"/>
    <property type="evidence" value="ECO:0007669"/>
    <property type="project" value="InterPro"/>
</dbReference>
<dbReference type="GO" id="GO:0009073">
    <property type="term" value="P:aromatic amino acid family biosynthetic process"/>
    <property type="evidence" value="ECO:0007669"/>
    <property type="project" value="InterPro"/>
</dbReference>
<dbReference type="EMBL" id="QUSK01000003">
    <property type="protein sequence ID" value="RGD77832.1"/>
    <property type="molecule type" value="Genomic_DNA"/>
</dbReference>
<dbReference type="PIRSF" id="PIRSF001455">
    <property type="entry name" value="DHQ_synth"/>
    <property type="match status" value="1"/>
</dbReference>
<evidence type="ECO:0000256" key="1">
    <source>
        <dbReference type="ARBA" id="ARBA00001911"/>
    </source>
</evidence>
<name>A0A3E3E763_9FIRM</name>
<feature type="domain" description="3-dehydroquinate synthase C-terminal" evidence="11">
    <location>
        <begin position="174"/>
        <end position="307"/>
    </location>
</feature>
<keyword evidence="6" id="KW-0520">NAD</keyword>
<accession>A0A3E3E763</accession>
<evidence type="ECO:0000256" key="8">
    <source>
        <dbReference type="ARBA" id="ARBA00023285"/>
    </source>
</evidence>
<feature type="domain" description="3-dehydroquinate synthase N-terminal" evidence="10">
    <location>
        <begin position="61"/>
        <end position="171"/>
    </location>
</feature>
<sequence length="343" mass="38627">MSISLKVAHGKSEILIERDVRNRLIQHANLDRKVLVLCDDGIPYEYVETVRKQCGIPFVKIIPHGEKSKSLNMVEELCAFMVQKSFGKEDLVLAVGGGVVGDLGGFIASIYLGGIDVISLPTTTLSQIDSSIGGKTAVNFAGAKNMVGTFYQPSKVFIDLNTLSTLTRRQYYSGIVEALKAGLIRDPRLFDLFVNNKVDFAEEIPPADLEEVIERSLYVKRDVVEEDEKEEGVRKILNFGHTIGHAIESLYMGKYYHGECVGLGMLIVLENEKLRKQVKEILKKMDMPTDVEFTVEELIPYITKDKKFDGEKISLVQVDTVGKAYIKEVDLDWMKRHLEEYKK</sequence>
<evidence type="ECO:0000259" key="10">
    <source>
        <dbReference type="Pfam" id="PF01761"/>
    </source>
</evidence>
<comment type="cofactor">
    <cofactor evidence="2">
        <name>Co(2+)</name>
        <dbReference type="ChEBI" id="CHEBI:48828"/>
    </cofactor>
</comment>
<dbReference type="Proteomes" id="UP000260721">
    <property type="component" value="Unassembled WGS sequence"/>
</dbReference>
<dbReference type="Pfam" id="PF24621">
    <property type="entry name" value="DHQS_C"/>
    <property type="match status" value="1"/>
</dbReference>
<dbReference type="GO" id="GO:0000166">
    <property type="term" value="F:nucleotide binding"/>
    <property type="evidence" value="ECO:0007669"/>
    <property type="project" value="UniProtKB-KW"/>
</dbReference>
<evidence type="ECO:0000256" key="5">
    <source>
        <dbReference type="ARBA" id="ARBA00022833"/>
    </source>
</evidence>
<reference evidence="12 13" key="1">
    <citation type="submission" date="2018-08" db="EMBL/GenBank/DDBJ databases">
        <title>A genome reference for cultivated species of the human gut microbiota.</title>
        <authorList>
            <person name="Zou Y."/>
            <person name="Xue W."/>
            <person name="Luo G."/>
        </authorList>
    </citation>
    <scope>NUCLEOTIDE SEQUENCE [LARGE SCALE GENOMIC DNA]</scope>
    <source>
        <strain evidence="12 13">TF08-11</strain>
    </source>
</reference>